<dbReference type="STRING" id="429701.A0A2G9G1M3"/>
<accession>A0A2G9G1M3</accession>
<dbReference type="EMBL" id="NKXS01007809">
    <property type="protein sequence ID" value="PIM99101.1"/>
    <property type="molecule type" value="Genomic_DNA"/>
</dbReference>
<evidence type="ECO:0000256" key="1">
    <source>
        <dbReference type="ARBA" id="ARBA00011047"/>
    </source>
</evidence>
<dbReference type="PANTHER" id="PTHR15323:SF6">
    <property type="entry name" value="CELL DIVISION CYCLE PROTEIN 123 HOMOLOG"/>
    <property type="match status" value="1"/>
</dbReference>
<evidence type="ECO:0008006" key="4">
    <source>
        <dbReference type="Google" id="ProtNLM"/>
    </source>
</evidence>
<comment type="similarity">
    <text evidence="1">Belongs to the CDC123 family.</text>
</comment>
<proteinExistence type="inferred from homology"/>
<gene>
    <name evidence="2" type="ORF">CDL12_28404</name>
</gene>
<reference evidence="3" key="1">
    <citation type="journal article" date="2018" name="Gigascience">
        <title>Genome assembly of the Pink Ipe (Handroanthus impetiginosus, Bignoniaceae), a highly valued, ecologically keystone Neotropical timber forest tree.</title>
        <authorList>
            <person name="Silva-Junior O.B."/>
            <person name="Grattapaglia D."/>
            <person name="Novaes E."/>
            <person name="Collevatti R.G."/>
        </authorList>
    </citation>
    <scope>NUCLEOTIDE SEQUENCE [LARGE SCALE GENOMIC DNA]</scope>
    <source>
        <strain evidence="3">cv. UFG-1</strain>
    </source>
</reference>
<protein>
    <recommendedName>
        <fullName evidence="4">Cell division cycle protein</fullName>
    </recommendedName>
</protein>
<dbReference type="OrthoDB" id="360540at2759"/>
<evidence type="ECO:0000313" key="3">
    <source>
        <dbReference type="Proteomes" id="UP000231279"/>
    </source>
</evidence>
<dbReference type="Proteomes" id="UP000231279">
    <property type="component" value="Unassembled WGS sequence"/>
</dbReference>
<evidence type="ECO:0000313" key="2">
    <source>
        <dbReference type="EMBL" id="PIM99101.1"/>
    </source>
</evidence>
<dbReference type="InterPro" id="IPR009772">
    <property type="entry name" value="CDC123"/>
</dbReference>
<name>A0A2G9G1M3_9LAMI</name>
<comment type="caution">
    <text evidence="2">The sequence shown here is derived from an EMBL/GenBank/DDBJ whole genome shotgun (WGS) entry which is preliminary data.</text>
</comment>
<keyword evidence="3" id="KW-1185">Reference proteome</keyword>
<dbReference type="Pfam" id="PF07065">
    <property type="entry name" value="D123"/>
    <property type="match status" value="1"/>
</dbReference>
<dbReference type="AlphaFoldDB" id="A0A2G9G1M3"/>
<organism evidence="2 3">
    <name type="scientific">Handroanthus impetiginosus</name>
    <dbReference type="NCBI Taxonomy" id="429701"/>
    <lineage>
        <taxon>Eukaryota</taxon>
        <taxon>Viridiplantae</taxon>
        <taxon>Streptophyta</taxon>
        <taxon>Embryophyta</taxon>
        <taxon>Tracheophyta</taxon>
        <taxon>Spermatophyta</taxon>
        <taxon>Magnoliopsida</taxon>
        <taxon>eudicotyledons</taxon>
        <taxon>Gunneridae</taxon>
        <taxon>Pentapetalae</taxon>
        <taxon>asterids</taxon>
        <taxon>lamiids</taxon>
        <taxon>Lamiales</taxon>
        <taxon>Bignoniaceae</taxon>
        <taxon>Crescentiina</taxon>
        <taxon>Tabebuia alliance</taxon>
        <taxon>Handroanthus</taxon>
    </lineage>
</organism>
<dbReference type="GO" id="GO:0005737">
    <property type="term" value="C:cytoplasm"/>
    <property type="evidence" value="ECO:0007669"/>
    <property type="project" value="TreeGrafter"/>
</dbReference>
<sequence length="336" mass="38118">MKEDDINRCQIQEWYPKFKSISIKTLIHKLPESFIQYLLDDSGPFLLPLSITDDDALPNRVHKPEEEEDFIALEGSEDEAEEPNLPPSFPELEMEIKASIESLGGAVFPKLNWSAPKDSAWISSTGNLNCTSFSEIALLLRSSDSVVHDLCHAYDSCKDKTSSRPSSFFLALRKWYPSLKPEMEFRCFVHHELLIGICQREVTNFYPALIEGKGELKTTIQGFFTENVKGKFGSESYTFDVYVTKDGRVKLLDFNPWGASTLPLLFTWDELEEKLTGEDSELELRIVESRCGIRPGLKTAVPYDYLDTSPGSGWDQFLRNADEELRRQTSFAEAGA</sequence>
<dbReference type="PANTHER" id="PTHR15323">
    <property type="entry name" value="D123 PROTEIN"/>
    <property type="match status" value="1"/>
</dbReference>